<feature type="signal peptide" evidence="1">
    <location>
        <begin position="1"/>
        <end position="24"/>
    </location>
</feature>
<keyword evidence="3" id="KW-1185">Reference proteome</keyword>
<keyword evidence="1" id="KW-0732">Signal</keyword>
<accession>A0ABX3VUG3</accession>
<evidence type="ECO:0000256" key="1">
    <source>
        <dbReference type="SAM" id="SignalP"/>
    </source>
</evidence>
<dbReference type="Proteomes" id="UP000193801">
    <property type="component" value="Unassembled WGS sequence"/>
</dbReference>
<dbReference type="EMBL" id="LQPK01000002">
    <property type="protein sequence ID" value="ORW33765.1"/>
    <property type="molecule type" value="Genomic_DNA"/>
</dbReference>
<evidence type="ECO:0000313" key="3">
    <source>
        <dbReference type="Proteomes" id="UP000193801"/>
    </source>
</evidence>
<evidence type="ECO:0000313" key="2">
    <source>
        <dbReference type="EMBL" id="ORW33765.1"/>
    </source>
</evidence>
<sequence length="79" mass="8122">MAWVLALFAAAAALLVVAPATAHADTCGSFGGRHWSVSGCPAPPAYYPPPAQTAPPSDYTPNATVCAQGGRWFSWSACK</sequence>
<organism evidence="2 3">
    <name type="scientific">Mycobacterium paraense</name>
    <dbReference type="NCBI Taxonomy" id="767916"/>
    <lineage>
        <taxon>Bacteria</taxon>
        <taxon>Bacillati</taxon>
        <taxon>Actinomycetota</taxon>
        <taxon>Actinomycetes</taxon>
        <taxon>Mycobacteriales</taxon>
        <taxon>Mycobacteriaceae</taxon>
        <taxon>Mycobacterium</taxon>
        <taxon>Mycobacterium simiae complex</taxon>
    </lineage>
</organism>
<comment type="caution">
    <text evidence="2">The sequence shown here is derived from an EMBL/GenBank/DDBJ whole genome shotgun (WGS) entry which is preliminary data.</text>
</comment>
<evidence type="ECO:0008006" key="4">
    <source>
        <dbReference type="Google" id="ProtNLM"/>
    </source>
</evidence>
<proteinExistence type="predicted"/>
<reference evidence="2 3" key="1">
    <citation type="journal article" date="2015" name="Emerg. Microbes Infect.">
        <title>Characterization of 17 strains belonging to the Mycobacterium simiae complex and description of Mycobacterium paraense sp. nov.</title>
        <authorList>
            <person name="Fusco da Costa A.R."/>
            <person name="Fedrizzi T."/>
            <person name="Lopes M.L."/>
            <person name="Pecorari M."/>
            <person name="Oliveira da Costa W.L."/>
            <person name="Giacobazzi E."/>
            <person name="da Costa Bahia J.R."/>
            <person name="De Sanctis V."/>
            <person name="Batista Lima K.V."/>
            <person name="Bertorelli R."/>
            <person name="Grottola A."/>
            <person name="Fabio A."/>
            <person name="Mariottini A."/>
            <person name="Ferretti P."/>
            <person name="Di Leva F."/>
            <person name="Fregni Serpini G."/>
            <person name="Tagliazucchi S."/>
            <person name="Rumpianesi F."/>
            <person name="Jousson O."/>
            <person name="Segata N."/>
            <person name="Tortoli E."/>
        </authorList>
    </citation>
    <scope>NUCLEOTIDE SEQUENCE [LARGE SCALE GENOMIC DNA]</scope>
    <source>
        <strain evidence="2 3">FI-07156</strain>
    </source>
</reference>
<feature type="chain" id="PRO_5045736521" description="DUF3761 domain-containing protein" evidence="1">
    <location>
        <begin position="25"/>
        <end position="79"/>
    </location>
</feature>
<gene>
    <name evidence="2" type="ORF">AWB91_06235</name>
</gene>
<protein>
    <recommendedName>
        <fullName evidence="4">DUF3761 domain-containing protein</fullName>
    </recommendedName>
</protein>
<name>A0ABX3VUG3_9MYCO</name>